<proteinExistence type="predicted"/>
<feature type="domain" description="PSI" evidence="4">
    <location>
        <begin position="25"/>
        <end position="77"/>
    </location>
</feature>
<dbReference type="Pfam" id="PF17960">
    <property type="entry name" value="TIG_plexin"/>
    <property type="match status" value="1"/>
</dbReference>
<dbReference type="InterPro" id="IPR016201">
    <property type="entry name" value="PSI"/>
</dbReference>
<evidence type="ECO:0000313" key="6">
    <source>
        <dbReference type="RefSeq" id="XP_014671686.1"/>
    </source>
</evidence>
<dbReference type="InterPro" id="IPR002909">
    <property type="entry name" value="IPT_dom"/>
</dbReference>
<name>A0ABM1EHL5_PRICU</name>
<dbReference type="SUPFAM" id="SSF103575">
    <property type="entry name" value="Plexin repeat"/>
    <property type="match status" value="1"/>
</dbReference>
<keyword evidence="2" id="KW-0472">Membrane</keyword>
<dbReference type="InterPro" id="IPR015943">
    <property type="entry name" value="WD40/YVTN_repeat-like_dom_sf"/>
</dbReference>
<dbReference type="PANTHER" id="PTHR22625">
    <property type="entry name" value="PLEXIN"/>
    <property type="match status" value="1"/>
</dbReference>
<dbReference type="InterPro" id="IPR013783">
    <property type="entry name" value="Ig-like_fold"/>
</dbReference>
<dbReference type="PANTHER" id="PTHR22625:SF44">
    <property type="entry name" value="PLEXIN-B"/>
    <property type="match status" value="1"/>
</dbReference>
<organism evidence="5 6">
    <name type="scientific">Priapulus caudatus</name>
    <name type="common">Priapulid worm</name>
    <dbReference type="NCBI Taxonomy" id="37621"/>
    <lineage>
        <taxon>Eukaryota</taxon>
        <taxon>Metazoa</taxon>
        <taxon>Ecdysozoa</taxon>
        <taxon>Scalidophora</taxon>
        <taxon>Priapulida</taxon>
        <taxon>Priapulimorpha</taxon>
        <taxon>Priapulimorphida</taxon>
        <taxon>Priapulidae</taxon>
        <taxon>Priapulus</taxon>
    </lineage>
</organism>
<protein>
    <submittedName>
        <fullName evidence="6">Plexin-B-like</fullName>
    </submittedName>
</protein>
<dbReference type="InterPro" id="IPR002165">
    <property type="entry name" value="Plexin_repeat"/>
</dbReference>
<keyword evidence="5" id="KW-1185">Reference proteome</keyword>
<evidence type="ECO:0000256" key="3">
    <source>
        <dbReference type="ARBA" id="ARBA00023180"/>
    </source>
</evidence>
<evidence type="ECO:0000256" key="2">
    <source>
        <dbReference type="ARBA" id="ARBA00023136"/>
    </source>
</evidence>
<dbReference type="InterPro" id="IPR031148">
    <property type="entry name" value="Plexin"/>
</dbReference>
<evidence type="ECO:0000256" key="1">
    <source>
        <dbReference type="ARBA" id="ARBA00004370"/>
    </source>
</evidence>
<keyword evidence="3" id="KW-0325">Glycoprotein</keyword>
<evidence type="ECO:0000313" key="5">
    <source>
        <dbReference type="Proteomes" id="UP000695022"/>
    </source>
</evidence>
<feature type="domain" description="PSI" evidence="4">
    <location>
        <begin position="176"/>
        <end position="225"/>
    </location>
</feature>
<dbReference type="RefSeq" id="XP_014671686.1">
    <property type="nucleotide sequence ID" value="XM_014816200.1"/>
</dbReference>
<dbReference type="Gene3D" id="2.130.10.10">
    <property type="entry name" value="YVTN repeat-like/Quinoprotein amine dehydrogenase"/>
    <property type="match status" value="1"/>
</dbReference>
<dbReference type="Pfam" id="PF01437">
    <property type="entry name" value="PSI"/>
    <property type="match status" value="2"/>
</dbReference>
<dbReference type="CDD" id="cd00603">
    <property type="entry name" value="IPT_PCSR"/>
    <property type="match status" value="1"/>
</dbReference>
<comment type="subcellular location">
    <subcellularLocation>
        <location evidence="1">Membrane</location>
    </subcellularLocation>
</comment>
<dbReference type="SMART" id="SM00423">
    <property type="entry name" value="PSI"/>
    <property type="match status" value="2"/>
</dbReference>
<gene>
    <name evidence="6" type="primary">LOC106812350</name>
</gene>
<sequence length="293" mass="32228">MNFNKQQEHVYVMSINKVSKVKVQECDLYETCEDCSIGARDPYCGWCTLENRCSTRARCNNANATNRWISVSSRECVRFMEIIPSQIPVGNANTVELRVNRLPALLPGYGYSCVFGTAAPSPAKTPRNSAGLICDTPPMQELAMFAGDGDHFSVPLYIRSTETSVDFVSHMFTFYNCSVHATCSQCMLSRWACSWCMYSNRCTNNPTQCAIDNPGEGENLNLASDTGDVVVTVGLQPCNVTSLAETQLVCHPPPEQPPGVDDAGRERRKLLPIVTVSARVCKLNPGRGNIGQH</sequence>
<reference evidence="6" key="1">
    <citation type="submission" date="2025-08" db="UniProtKB">
        <authorList>
            <consortium name="RefSeq"/>
        </authorList>
    </citation>
    <scope>IDENTIFICATION</scope>
</reference>
<dbReference type="InterPro" id="IPR041019">
    <property type="entry name" value="TIG1_plexin"/>
</dbReference>
<dbReference type="Gene3D" id="2.60.40.10">
    <property type="entry name" value="Immunoglobulins"/>
    <property type="match status" value="1"/>
</dbReference>
<dbReference type="Proteomes" id="UP000695022">
    <property type="component" value="Unplaced"/>
</dbReference>
<evidence type="ECO:0000259" key="4">
    <source>
        <dbReference type="SMART" id="SM00423"/>
    </source>
</evidence>
<dbReference type="GeneID" id="106812350"/>
<dbReference type="Pfam" id="PF01833">
    <property type="entry name" value="TIG"/>
    <property type="match status" value="1"/>
</dbReference>
<accession>A0ABM1EHL5</accession>